<evidence type="ECO:0000259" key="19">
    <source>
        <dbReference type="PROSITE" id="PS51194"/>
    </source>
</evidence>
<dbReference type="Proteomes" id="UP001139006">
    <property type="component" value="Unassembled WGS sequence"/>
</dbReference>
<dbReference type="NCBIfam" id="TIGR00614">
    <property type="entry name" value="recQ_fam"/>
    <property type="match status" value="1"/>
</dbReference>
<evidence type="ECO:0000256" key="11">
    <source>
        <dbReference type="ARBA" id="ARBA00023125"/>
    </source>
</evidence>
<proteinExistence type="inferred from homology"/>
<dbReference type="GO" id="GO:0006281">
    <property type="term" value="P:DNA repair"/>
    <property type="evidence" value="ECO:0007669"/>
    <property type="project" value="UniProtKB-KW"/>
</dbReference>
<dbReference type="SMART" id="SM00341">
    <property type="entry name" value="HRDC"/>
    <property type="match status" value="1"/>
</dbReference>
<dbReference type="GO" id="GO:0005737">
    <property type="term" value="C:cytoplasm"/>
    <property type="evidence" value="ECO:0007669"/>
    <property type="project" value="TreeGrafter"/>
</dbReference>
<dbReference type="EC" id="5.6.2.4" evidence="16"/>
<dbReference type="GO" id="GO:0009432">
    <property type="term" value="P:SOS response"/>
    <property type="evidence" value="ECO:0007669"/>
    <property type="project" value="UniProtKB-UniRule"/>
</dbReference>
<evidence type="ECO:0000259" key="17">
    <source>
        <dbReference type="PROSITE" id="PS50967"/>
    </source>
</evidence>
<sequence>MSPLLALNKYFGYDSFRPGQAEIIDKILHKQNTLAIMPTGGGKSLCYQIPALVLPGLTLVISPLISLMKDQVDALNDNDIPAAYINSTLDYAEVSANFVKARNGQIKLLYIAPERLESPRFLASLNTLAISLIAVDEAHCISQWGHDFRPSYLSLAASISQISQTPPILALTATATNQVAQDICTRLQINSSNQIKTGFARPNLTFKVVKGQDTLSFLLKYLKNNPTQSGIIYASTRKMVEKIGTFLQEKQIAAVIYHAGLSEHVRRQNQEDFLFERANVIVATNAFGMGINKSNVRFVIHAQTPGSIEAYYQEAGRAGRDGLPSEAILLYHSQDMLTQRFFIDNSEADESYKTNQYQKIQDITHYVNTEVCLQQYIVRYFGQEIDPCGKCSNCTDERLTHDITIETQKILSCVIRMHERFGKKLVAQVLYGSKNKKIAELAFNQLSTFGIMHSMHLKDIEMLIDYLLASGYLVADSSQYPTLSVTKLGSSVLQGNHQVSQKVTQATQTTTLTDIDLTLFEHLRQLRLDIARKQAVPPFVIFSDTTLQELCSVQPKTLDDMLNIRGIGTNKLAKYGQLFLDELLKYANESAKNQVIQ</sequence>
<dbReference type="NCBIfam" id="TIGR01389">
    <property type="entry name" value="recQ"/>
    <property type="match status" value="1"/>
</dbReference>
<protein>
    <recommendedName>
        <fullName evidence="16">DNA helicase RecQ</fullName>
        <ecNumber evidence="16">5.6.2.4</ecNumber>
    </recommendedName>
</protein>
<dbReference type="AlphaFoldDB" id="A0A9X2FL18"/>
<dbReference type="EMBL" id="JAIULA010000019">
    <property type="protein sequence ID" value="MCP0887507.1"/>
    <property type="molecule type" value="Genomic_DNA"/>
</dbReference>
<keyword evidence="9" id="KW-0862">Zinc</keyword>
<keyword evidence="6" id="KW-0227">DNA damage</keyword>
<dbReference type="PROSITE" id="PS51192">
    <property type="entry name" value="HELICASE_ATP_BIND_1"/>
    <property type="match status" value="1"/>
</dbReference>
<dbReference type="InterPro" id="IPR014001">
    <property type="entry name" value="Helicase_ATP-bd"/>
</dbReference>
<dbReference type="RefSeq" id="WP_253361439.1">
    <property type="nucleotide sequence ID" value="NZ_JAIULA010000019.1"/>
</dbReference>
<gene>
    <name evidence="20" type="primary">recQ</name>
    <name evidence="20" type="ORF">LB941_09195</name>
</gene>
<dbReference type="Pfam" id="PF00270">
    <property type="entry name" value="DEAD"/>
    <property type="match status" value="1"/>
</dbReference>
<dbReference type="SMART" id="SM00956">
    <property type="entry name" value="RQC"/>
    <property type="match status" value="1"/>
</dbReference>
<evidence type="ECO:0000259" key="18">
    <source>
        <dbReference type="PROSITE" id="PS51192"/>
    </source>
</evidence>
<evidence type="ECO:0000256" key="16">
    <source>
        <dbReference type="NCBIfam" id="TIGR01389"/>
    </source>
</evidence>
<dbReference type="SUPFAM" id="SSF52540">
    <property type="entry name" value="P-loop containing nucleoside triphosphate hydrolases"/>
    <property type="match status" value="1"/>
</dbReference>
<keyword evidence="10" id="KW-0067">ATP-binding</keyword>
<dbReference type="InterPro" id="IPR006293">
    <property type="entry name" value="DNA_helicase_ATP-dep_RecQ_bac"/>
</dbReference>
<dbReference type="GO" id="GO:0043590">
    <property type="term" value="C:bacterial nucleoid"/>
    <property type="evidence" value="ECO:0007669"/>
    <property type="project" value="TreeGrafter"/>
</dbReference>
<dbReference type="GO" id="GO:0005524">
    <property type="term" value="F:ATP binding"/>
    <property type="evidence" value="ECO:0007669"/>
    <property type="project" value="UniProtKB-KW"/>
</dbReference>
<dbReference type="InterPro" id="IPR018982">
    <property type="entry name" value="RQC_domain"/>
</dbReference>
<dbReference type="PANTHER" id="PTHR13710:SF105">
    <property type="entry name" value="ATP-DEPENDENT DNA HELICASE Q1"/>
    <property type="match status" value="1"/>
</dbReference>
<dbReference type="Gene3D" id="1.10.150.80">
    <property type="entry name" value="HRDC domain"/>
    <property type="match status" value="1"/>
</dbReference>
<comment type="catalytic activity">
    <reaction evidence="15">
        <text>Couples ATP hydrolysis with the unwinding of duplex DNA by translocating in the 3'-5' direction.</text>
        <dbReference type="EC" id="5.6.2.4"/>
    </reaction>
</comment>
<keyword evidence="7 20" id="KW-0378">Hydrolase</keyword>
<dbReference type="Pfam" id="PF00570">
    <property type="entry name" value="HRDC"/>
    <property type="match status" value="1"/>
</dbReference>
<dbReference type="GO" id="GO:0009378">
    <property type="term" value="F:four-way junction helicase activity"/>
    <property type="evidence" value="ECO:0007669"/>
    <property type="project" value="TreeGrafter"/>
</dbReference>
<comment type="caution">
    <text evidence="20">The sequence shown here is derived from an EMBL/GenBank/DDBJ whole genome shotgun (WGS) entry which is preliminary data.</text>
</comment>
<evidence type="ECO:0000256" key="4">
    <source>
        <dbReference type="ARBA" id="ARBA00022723"/>
    </source>
</evidence>
<evidence type="ECO:0000256" key="12">
    <source>
        <dbReference type="ARBA" id="ARBA00023172"/>
    </source>
</evidence>
<keyword evidence="13" id="KW-0234">DNA repair</keyword>
<dbReference type="CDD" id="cd17920">
    <property type="entry name" value="DEXHc_RecQ"/>
    <property type="match status" value="1"/>
</dbReference>
<dbReference type="Pfam" id="PF16124">
    <property type="entry name" value="RecQ_Zn_bind"/>
    <property type="match status" value="1"/>
</dbReference>
<keyword evidence="21" id="KW-1185">Reference proteome</keyword>
<dbReference type="Pfam" id="PF00271">
    <property type="entry name" value="Helicase_C"/>
    <property type="match status" value="1"/>
</dbReference>
<evidence type="ECO:0000256" key="13">
    <source>
        <dbReference type="ARBA" id="ARBA00023204"/>
    </source>
</evidence>
<comment type="similarity">
    <text evidence="3">Belongs to the helicase family. RecQ subfamily.</text>
</comment>
<dbReference type="GO" id="GO:0030894">
    <property type="term" value="C:replisome"/>
    <property type="evidence" value="ECO:0007669"/>
    <property type="project" value="TreeGrafter"/>
</dbReference>
<feature type="domain" description="HRDC" evidence="17">
    <location>
        <begin position="513"/>
        <end position="593"/>
    </location>
</feature>
<evidence type="ECO:0000256" key="2">
    <source>
        <dbReference type="ARBA" id="ARBA00001947"/>
    </source>
</evidence>
<feature type="domain" description="Helicase ATP-binding" evidence="18">
    <location>
        <begin position="24"/>
        <end position="193"/>
    </location>
</feature>
<dbReference type="FunFam" id="3.40.50.300:FF:000296">
    <property type="entry name" value="ATP-dependent DNA helicase RecQ"/>
    <property type="match status" value="1"/>
</dbReference>
<dbReference type="InterPro" id="IPR001650">
    <property type="entry name" value="Helicase_C-like"/>
</dbReference>
<evidence type="ECO:0000256" key="3">
    <source>
        <dbReference type="ARBA" id="ARBA00005446"/>
    </source>
</evidence>
<dbReference type="GO" id="GO:0006310">
    <property type="term" value="P:DNA recombination"/>
    <property type="evidence" value="ECO:0007669"/>
    <property type="project" value="UniProtKB-UniRule"/>
</dbReference>
<dbReference type="InterPro" id="IPR044876">
    <property type="entry name" value="HRDC_dom_sf"/>
</dbReference>
<dbReference type="CDD" id="cd18794">
    <property type="entry name" value="SF2_C_RecQ"/>
    <property type="match status" value="1"/>
</dbReference>
<dbReference type="SUPFAM" id="SSF46785">
    <property type="entry name" value="Winged helix' DNA-binding domain"/>
    <property type="match status" value="1"/>
</dbReference>
<dbReference type="InterPro" id="IPR010997">
    <property type="entry name" value="HRDC-like_sf"/>
</dbReference>
<comment type="cofactor">
    <cofactor evidence="1">
        <name>Mg(2+)</name>
        <dbReference type="ChEBI" id="CHEBI:18420"/>
    </cofactor>
</comment>
<keyword evidence="8 20" id="KW-0347">Helicase</keyword>
<evidence type="ECO:0000256" key="8">
    <source>
        <dbReference type="ARBA" id="ARBA00022806"/>
    </source>
</evidence>
<keyword evidence="12" id="KW-0233">DNA recombination</keyword>
<evidence type="ECO:0000256" key="7">
    <source>
        <dbReference type="ARBA" id="ARBA00022801"/>
    </source>
</evidence>
<dbReference type="Pfam" id="PF09382">
    <property type="entry name" value="RQC"/>
    <property type="match status" value="1"/>
</dbReference>
<dbReference type="InterPro" id="IPR004589">
    <property type="entry name" value="DNA_helicase_ATP-dep_RecQ"/>
</dbReference>
<evidence type="ECO:0000313" key="20">
    <source>
        <dbReference type="EMBL" id="MCP0887507.1"/>
    </source>
</evidence>
<evidence type="ECO:0000256" key="15">
    <source>
        <dbReference type="ARBA" id="ARBA00034617"/>
    </source>
</evidence>
<dbReference type="PROSITE" id="PS50967">
    <property type="entry name" value="HRDC"/>
    <property type="match status" value="1"/>
</dbReference>
<dbReference type="InterPro" id="IPR032284">
    <property type="entry name" value="RecQ_Zn-bd"/>
</dbReference>
<evidence type="ECO:0000256" key="6">
    <source>
        <dbReference type="ARBA" id="ARBA00022763"/>
    </source>
</evidence>
<accession>A0A9X2FL18</accession>
<dbReference type="Gene3D" id="3.40.50.300">
    <property type="entry name" value="P-loop containing nucleotide triphosphate hydrolases"/>
    <property type="match status" value="2"/>
</dbReference>
<dbReference type="PANTHER" id="PTHR13710">
    <property type="entry name" value="DNA HELICASE RECQ FAMILY MEMBER"/>
    <property type="match status" value="1"/>
</dbReference>
<keyword evidence="14" id="KW-0413">Isomerase</keyword>
<feature type="domain" description="Helicase C-terminal" evidence="19">
    <location>
        <begin position="214"/>
        <end position="364"/>
    </location>
</feature>
<dbReference type="InterPro" id="IPR011545">
    <property type="entry name" value="DEAD/DEAH_box_helicase_dom"/>
</dbReference>
<name>A0A9X2FL18_9LACO</name>
<comment type="cofactor">
    <cofactor evidence="2">
        <name>Zn(2+)</name>
        <dbReference type="ChEBI" id="CHEBI:29105"/>
    </cofactor>
</comment>
<dbReference type="GO" id="GO:0043138">
    <property type="term" value="F:3'-5' DNA helicase activity"/>
    <property type="evidence" value="ECO:0007669"/>
    <property type="project" value="UniProtKB-EC"/>
</dbReference>
<evidence type="ECO:0000256" key="1">
    <source>
        <dbReference type="ARBA" id="ARBA00001946"/>
    </source>
</evidence>
<dbReference type="InterPro" id="IPR027417">
    <property type="entry name" value="P-loop_NTPase"/>
</dbReference>
<dbReference type="GO" id="GO:0046872">
    <property type="term" value="F:metal ion binding"/>
    <property type="evidence" value="ECO:0007669"/>
    <property type="project" value="UniProtKB-KW"/>
</dbReference>
<dbReference type="Gene3D" id="1.10.10.10">
    <property type="entry name" value="Winged helix-like DNA-binding domain superfamily/Winged helix DNA-binding domain"/>
    <property type="match status" value="1"/>
</dbReference>
<evidence type="ECO:0000256" key="14">
    <source>
        <dbReference type="ARBA" id="ARBA00023235"/>
    </source>
</evidence>
<reference evidence="20 21" key="1">
    <citation type="journal article" date="2023" name="Int. J. Syst. Evol. Microbiol.">
        <title>Ligilactobacillus ubinensis sp. nov., a novel species isolated from the wild ferment of a durian fruit (Durio zibethinus).</title>
        <authorList>
            <person name="Heng Y.C."/>
            <person name="Menon N."/>
            <person name="Chen B."/>
            <person name="Loo B.Z.L."/>
            <person name="Wong G.W.J."/>
            <person name="Lim A.C.H."/>
            <person name="Silvaraju S."/>
            <person name="Kittelmann S."/>
        </authorList>
    </citation>
    <scope>NUCLEOTIDE SEQUENCE [LARGE SCALE GENOMIC DNA]</scope>
    <source>
        <strain evidence="20 21">WILCCON 0076</strain>
    </source>
</reference>
<evidence type="ECO:0000256" key="5">
    <source>
        <dbReference type="ARBA" id="ARBA00022741"/>
    </source>
</evidence>
<evidence type="ECO:0000256" key="9">
    <source>
        <dbReference type="ARBA" id="ARBA00022833"/>
    </source>
</evidence>
<keyword evidence="5" id="KW-0547">Nucleotide-binding</keyword>
<dbReference type="InterPro" id="IPR036390">
    <property type="entry name" value="WH_DNA-bd_sf"/>
</dbReference>
<dbReference type="GO" id="GO:0006260">
    <property type="term" value="P:DNA replication"/>
    <property type="evidence" value="ECO:0007669"/>
    <property type="project" value="InterPro"/>
</dbReference>
<keyword evidence="4" id="KW-0479">Metal-binding</keyword>
<dbReference type="SMART" id="SM00487">
    <property type="entry name" value="DEXDc"/>
    <property type="match status" value="1"/>
</dbReference>
<evidence type="ECO:0000313" key="21">
    <source>
        <dbReference type="Proteomes" id="UP001139006"/>
    </source>
</evidence>
<dbReference type="PROSITE" id="PS51194">
    <property type="entry name" value="HELICASE_CTER"/>
    <property type="match status" value="1"/>
</dbReference>
<dbReference type="SUPFAM" id="SSF47819">
    <property type="entry name" value="HRDC-like"/>
    <property type="match status" value="1"/>
</dbReference>
<organism evidence="20 21">
    <name type="scientific">Ligilactobacillus ubinensis</name>
    <dbReference type="NCBI Taxonomy" id="2876789"/>
    <lineage>
        <taxon>Bacteria</taxon>
        <taxon>Bacillati</taxon>
        <taxon>Bacillota</taxon>
        <taxon>Bacilli</taxon>
        <taxon>Lactobacillales</taxon>
        <taxon>Lactobacillaceae</taxon>
        <taxon>Ligilactobacillus</taxon>
    </lineage>
</organism>
<dbReference type="InterPro" id="IPR002121">
    <property type="entry name" value="HRDC_dom"/>
</dbReference>
<evidence type="ECO:0000256" key="10">
    <source>
        <dbReference type="ARBA" id="ARBA00022840"/>
    </source>
</evidence>
<keyword evidence="11" id="KW-0238">DNA-binding</keyword>
<dbReference type="InterPro" id="IPR036388">
    <property type="entry name" value="WH-like_DNA-bd_sf"/>
</dbReference>
<dbReference type="SMART" id="SM00490">
    <property type="entry name" value="HELICc"/>
    <property type="match status" value="1"/>
</dbReference>
<dbReference type="GO" id="GO:0016787">
    <property type="term" value="F:hydrolase activity"/>
    <property type="evidence" value="ECO:0007669"/>
    <property type="project" value="UniProtKB-KW"/>
</dbReference>
<dbReference type="GO" id="GO:0003677">
    <property type="term" value="F:DNA binding"/>
    <property type="evidence" value="ECO:0007669"/>
    <property type="project" value="UniProtKB-KW"/>
</dbReference>